<dbReference type="EMBL" id="KB446540">
    <property type="protein sequence ID" value="EME42993.1"/>
    <property type="molecule type" value="Genomic_DNA"/>
</dbReference>
<feature type="compositionally biased region" description="Polar residues" evidence="1">
    <location>
        <begin position="41"/>
        <end position="53"/>
    </location>
</feature>
<dbReference type="HOGENOM" id="CLU_2073092_0_0_1"/>
<evidence type="ECO:0000313" key="3">
    <source>
        <dbReference type="Proteomes" id="UP000016933"/>
    </source>
</evidence>
<name>M2WLS8_DOTSN</name>
<dbReference type="AlphaFoldDB" id="M2WLS8"/>
<keyword evidence="3" id="KW-1185">Reference proteome</keyword>
<protein>
    <submittedName>
        <fullName evidence="2">Uncharacterized protein</fullName>
    </submittedName>
</protein>
<accession>M2WLS8</accession>
<gene>
    <name evidence="2" type="ORF">DOTSEDRAFT_72415</name>
</gene>
<sequence length="118" mass="13180">METHTSKSAFAGLRISRNGSPPNGQPGGHCYATKLDHPEASRSQGSRSVQVKSRSIRDRIVQFFEHGRIFGDCTAYYSSSTAYKVPEAQFEEQTRLFSKMKRNFQVAQRAVALGRHGT</sequence>
<reference evidence="2 3" key="2">
    <citation type="journal article" date="2012" name="PLoS Pathog.">
        <title>Diverse lifestyles and strategies of plant pathogenesis encoded in the genomes of eighteen Dothideomycetes fungi.</title>
        <authorList>
            <person name="Ohm R.A."/>
            <person name="Feau N."/>
            <person name="Henrissat B."/>
            <person name="Schoch C.L."/>
            <person name="Horwitz B.A."/>
            <person name="Barry K.W."/>
            <person name="Condon B.J."/>
            <person name="Copeland A.C."/>
            <person name="Dhillon B."/>
            <person name="Glaser F."/>
            <person name="Hesse C.N."/>
            <person name="Kosti I."/>
            <person name="LaButti K."/>
            <person name="Lindquist E.A."/>
            <person name="Lucas S."/>
            <person name="Salamov A.A."/>
            <person name="Bradshaw R.E."/>
            <person name="Ciuffetti L."/>
            <person name="Hamelin R.C."/>
            <person name="Kema G.H.J."/>
            <person name="Lawrence C."/>
            <person name="Scott J.A."/>
            <person name="Spatafora J.W."/>
            <person name="Turgeon B.G."/>
            <person name="de Wit P.J.G.M."/>
            <person name="Zhong S."/>
            <person name="Goodwin S.B."/>
            <person name="Grigoriev I.V."/>
        </authorList>
    </citation>
    <scope>NUCLEOTIDE SEQUENCE [LARGE SCALE GENOMIC DNA]</scope>
    <source>
        <strain evidence="3">NZE10 / CBS 128990</strain>
    </source>
</reference>
<reference evidence="3" key="1">
    <citation type="journal article" date="2012" name="PLoS Genet.">
        <title>The genomes of the fungal plant pathogens Cladosporium fulvum and Dothistroma septosporum reveal adaptation to different hosts and lifestyles but also signatures of common ancestry.</title>
        <authorList>
            <person name="de Wit P.J.G.M."/>
            <person name="van der Burgt A."/>
            <person name="Oekmen B."/>
            <person name="Stergiopoulos I."/>
            <person name="Abd-Elsalam K.A."/>
            <person name="Aerts A.L."/>
            <person name="Bahkali A.H."/>
            <person name="Beenen H.G."/>
            <person name="Chettri P."/>
            <person name="Cox M.P."/>
            <person name="Datema E."/>
            <person name="de Vries R.P."/>
            <person name="Dhillon B."/>
            <person name="Ganley A.R."/>
            <person name="Griffiths S.A."/>
            <person name="Guo Y."/>
            <person name="Hamelin R.C."/>
            <person name="Henrissat B."/>
            <person name="Kabir M.S."/>
            <person name="Jashni M.K."/>
            <person name="Kema G."/>
            <person name="Klaubauf S."/>
            <person name="Lapidus A."/>
            <person name="Levasseur A."/>
            <person name="Lindquist E."/>
            <person name="Mehrabi R."/>
            <person name="Ohm R.A."/>
            <person name="Owen T.J."/>
            <person name="Salamov A."/>
            <person name="Schwelm A."/>
            <person name="Schijlen E."/>
            <person name="Sun H."/>
            <person name="van den Burg H.A."/>
            <person name="van Ham R.C.H.J."/>
            <person name="Zhang S."/>
            <person name="Goodwin S.B."/>
            <person name="Grigoriev I.V."/>
            <person name="Collemare J."/>
            <person name="Bradshaw R.E."/>
        </authorList>
    </citation>
    <scope>NUCLEOTIDE SEQUENCE [LARGE SCALE GENOMIC DNA]</scope>
    <source>
        <strain evidence="3">NZE10 / CBS 128990</strain>
    </source>
</reference>
<feature type="region of interest" description="Disordered" evidence="1">
    <location>
        <begin position="1"/>
        <end position="53"/>
    </location>
</feature>
<evidence type="ECO:0000256" key="1">
    <source>
        <dbReference type="SAM" id="MobiDB-lite"/>
    </source>
</evidence>
<dbReference type="Proteomes" id="UP000016933">
    <property type="component" value="Unassembled WGS sequence"/>
</dbReference>
<evidence type="ECO:0000313" key="2">
    <source>
        <dbReference type="EMBL" id="EME42993.1"/>
    </source>
</evidence>
<organism evidence="2 3">
    <name type="scientific">Dothistroma septosporum (strain NZE10 / CBS 128990)</name>
    <name type="common">Red band needle blight fungus</name>
    <name type="synonym">Mycosphaerella pini</name>
    <dbReference type="NCBI Taxonomy" id="675120"/>
    <lineage>
        <taxon>Eukaryota</taxon>
        <taxon>Fungi</taxon>
        <taxon>Dikarya</taxon>
        <taxon>Ascomycota</taxon>
        <taxon>Pezizomycotina</taxon>
        <taxon>Dothideomycetes</taxon>
        <taxon>Dothideomycetidae</taxon>
        <taxon>Mycosphaerellales</taxon>
        <taxon>Mycosphaerellaceae</taxon>
        <taxon>Dothistroma</taxon>
    </lineage>
</organism>
<proteinExistence type="predicted"/>